<dbReference type="Pfam" id="PF01791">
    <property type="entry name" value="DeoC"/>
    <property type="match status" value="1"/>
</dbReference>
<organism evidence="2 3">
    <name type="scientific">Nonomuraea guangzhouensis</name>
    <dbReference type="NCBI Taxonomy" id="1291555"/>
    <lineage>
        <taxon>Bacteria</taxon>
        <taxon>Bacillati</taxon>
        <taxon>Actinomycetota</taxon>
        <taxon>Actinomycetes</taxon>
        <taxon>Streptosporangiales</taxon>
        <taxon>Streptosporangiaceae</taxon>
        <taxon>Nonomuraea</taxon>
    </lineage>
</organism>
<gene>
    <name evidence="2" type="ORF">ACFSJ0_18420</name>
</gene>
<dbReference type="SMART" id="SM01133">
    <property type="entry name" value="DeoC"/>
    <property type="match status" value="1"/>
</dbReference>
<name>A0ABW4GAA2_9ACTN</name>
<dbReference type="InterPro" id="IPR002915">
    <property type="entry name" value="DeoC/FbaB/LacD_aldolase"/>
</dbReference>
<proteinExistence type="predicted"/>
<dbReference type="Proteomes" id="UP001597097">
    <property type="component" value="Unassembled WGS sequence"/>
</dbReference>
<dbReference type="PANTHER" id="PTHR39340:SF1">
    <property type="entry name" value="SULFOFRUCTOSEPHOSPHATE ALDOLASE"/>
    <property type="match status" value="1"/>
</dbReference>
<protein>
    <submittedName>
        <fullName evidence="2">Tagatose 1,6-diphosphate aldolase</fullName>
    </submittedName>
</protein>
<dbReference type="PANTHER" id="PTHR39340">
    <property type="entry name" value="SULFOFRUCTOSEPHOSPHATE ALDOLASE"/>
    <property type="match status" value="1"/>
</dbReference>
<comment type="caution">
    <text evidence="2">The sequence shown here is derived from an EMBL/GenBank/DDBJ whole genome shotgun (WGS) entry which is preliminary data.</text>
</comment>
<keyword evidence="1" id="KW-0456">Lyase</keyword>
<dbReference type="RefSeq" id="WP_219532933.1">
    <property type="nucleotide sequence ID" value="NZ_JAHKRM010000016.1"/>
</dbReference>
<dbReference type="InterPro" id="IPR050552">
    <property type="entry name" value="LacD_aldolase"/>
</dbReference>
<evidence type="ECO:0000256" key="1">
    <source>
        <dbReference type="ARBA" id="ARBA00023239"/>
    </source>
</evidence>
<accession>A0ABW4GAA2</accession>
<dbReference type="NCBIfam" id="NF009498">
    <property type="entry name" value="PRK12858.1"/>
    <property type="match status" value="1"/>
</dbReference>
<evidence type="ECO:0000313" key="3">
    <source>
        <dbReference type="Proteomes" id="UP001597097"/>
    </source>
</evidence>
<sequence>MKPLMDPGKVRGLQRVTSADGFFLICALDHLSDFAELLAPDPATVTFADVVTAKDAVVRAMAPSISAVLLDPLYALGHLVGSGAVPGNVGLMSSIEDEDYRHPEGPRRTRLRENWSATRIKMAGADMCKLLWFYRPDGDQVVAEQQRQLVTDLAAECDELSLPLVVEPIWYRLPGEDPTTAEWKADRVRGIIASAEVADGLGVDMLKVEFPGYVDTPEGRAQAAAACAELDGMVSVPWVILSAGVEYADFKTQVEIACQAGAAGYLAGRSIWRDAVSTHDAEARDQAIRAARARLEELNAVTRRYGRSYTPARPLDEVVKELPAEWYRTWHA</sequence>
<evidence type="ECO:0000313" key="2">
    <source>
        <dbReference type="EMBL" id="MFD1539036.1"/>
    </source>
</evidence>
<reference evidence="3" key="1">
    <citation type="journal article" date="2019" name="Int. J. Syst. Evol. Microbiol.">
        <title>The Global Catalogue of Microorganisms (GCM) 10K type strain sequencing project: providing services to taxonomists for standard genome sequencing and annotation.</title>
        <authorList>
            <consortium name="The Broad Institute Genomics Platform"/>
            <consortium name="The Broad Institute Genome Sequencing Center for Infectious Disease"/>
            <person name="Wu L."/>
            <person name="Ma J."/>
        </authorList>
    </citation>
    <scope>NUCLEOTIDE SEQUENCE [LARGE SCALE GENOMIC DNA]</scope>
    <source>
        <strain evidence="3">CGMCC 1.15399</strain>
    </source>
</reference>
<dbReference type="EMBL" id="JBHUCM010000016">
    <property type="protein sequence ID" value="MFD1539036.1"/>
    <property type="molecule type" value="Genomic_DNA"/>
</dbReference>
<keyword evidence="3" id="KW-1185">Reference proteome</keyword>